<dbReference type="PANTHER" id="PTHR10259">
    <property type="entry name" value="THIOPURINE S-METHYLTRANSFERASE"/>
    <property type="match status" value="1"/>
</dbReference>
<dbReference type="EC" id="2.1.1.67" evidence="4"/>
<evidence type="ECO:0000256" key="7">
    <source>
        <dbReference type="ARBA" id="ARBA00022679"/>
    </source>
</evidence>
<keyword evidence="7" id="KW-0808">Transferase</keyword>
<accession>A0AAV7KL61</accession>
<dbReference type="InterPro" id="IPR029063">
    <property type="entry name" value="SAM-dependent_MTases_sf"/>
</dbReference>
<evidence type="ECO:0000313" key="9">
    <source>
        <dbReference type="EMBL" id="KAI6661074.1"/>
    </source>
</evidence>
<dbReference type="GO" id="GO:0005737">
    <property type="term" value="C:cytoplasm"/>
    <property type="evidence" value="ECO:0007669"/>
    <property type="project" value="UniProtKB-SubCell"/>
</dbReference>
<dbReference type="SUPFAM" id="SSF53335">
    <property type="entry name" value="S-adenosyl-L-methionine-dependent methyltransferases"/>
    <property type="match status" value="1"/>
</dbReference>
<dbReference type="Pfam" id="PF05724">
    <property type="entry name" value="TPMT"/>
    <property type="match status" value="1"/>
</dbReference>
<comment type="subcellular location">
    <subcellularLocation>
        <location evidence="2">Cytoplasm</location>
    </subcellularLocation>
</comment>
<keyword evidence="8" id="KW-0949">S-adenosyl-L-methionine</keyword>
<dbReference type="PROSITE" id="PS51585">
    <property type="entry name" value="SAM_MT_TPMT"/>
    <property type="match status" value="1"/>
</dbReference>
<reference evidence="9 10" key="1">
    <citation type="journal article" date="2023" name="BMC Biol.">
        <title>The compact genome of the sponge Oopsacas minuta (Hexactinellida) is lacking key metazoan core genes.</title>
        <authorList>
            <person name="Santini S."/>
            <person name="Schenkelaars Q."/>
            <person name="Jourda C."/>
            <person name="Duchesne M."/>
            <person name="Belahbib H."/>
            <person name="Rocher C."/>
            <person name="Selva M."/>
            <person name="Riesgo A."/>
            <person name="Vervoort M."/>
            <person name="Leys S.P."/>
            <person name="Kodjabachian L."/>
            <person name="Le Bivic A."/>
            <person name="Borchiellini C."/>
            <person name="Claverie J.M."/>
            <person name="Renard E."/>
        </authorList>
    </citation>
    <scope>NUCLEOTIDE SEQUENCE [LARGE SCALE GENOMIC DNA]</scope>
    <source>
        <strain evidence="9">SPO-2</strain>
    </source>
</reference>
<dbReference type="InterPro" id="IPR008854">
    <property type="entry name" value="TPMT"/>
</dbReference>
<evidence type="ECO:0000256" key="3">
    <source>
        <dbReference type="ARBA" id="ARBA00008145"/>
    </source>
</evidence>
<dbReference type="Gene3D" id="3.40.50.150">
    <property type="entry name" value="Vaccinia Virus protein VP39"/>
    <property type="match status" value="1"/>
</dbReference>
<evidence type="ECO:0000256" key="8">
    <source>
        <dbReference type="ARBA" id="ARBA00022691"/>
    </source>
</evidence>
<keyword evidence="5" id="KW-0963">Cytoplasm</keyword>
<evidence type="ECO:0000256" key="4">
    <source>
        <dbReference type="ARBA" id="ARBA00011905"/>
    </source>
</evidence>
<evidence type="ECO:0000256" key="5">
    <source>
        <dbReference type="ARBA" id="ARBA00022490"/>
    </source>
</evidence>
<comment type="similarity">
    <text evidence="3">Belongs to the class I-like SAM-binding methyltransferase superfamily. TPMT family.</text>
</comment>
<dbReference type="PANTHER" id="PTHR10259:SF11">
    <property type="entry name" value="THIOPURINE S-METHYLTRANSFERASE"/>
    <property type="match status" value="1"/>
</dbReference>
<dbReference type="FunFam" id="3.40.50.150:FF:000101">
    <property type="entry name" value="Thiopurine S-methyltransferase"/>
    <property type="match status" value="1"/>
</dbReference>
<comment type="catalytic activity">
    <reaction evidence="1">
        <text>S-adenosyl-L-methionine + a thiopurine = S-adenosyl-L-homocysteine + a thiopurine S-methylether.</text>
        <dbReference type="EC" id="2.1.1.67"/>
    </reaction>
</comment>
<keyword evidence="10" id="KW-1185">Reference proteome</keyword>
<dbReference type="AlphaFoldDB" id="A0AAV7KL61"/>
<keyword evidence="6" id="KW-0489">Methyltransferase</keyword>
<evidence type="ECO:0000256" key="2">
    <source>
        <dbReference type="ARBA" id="ARBA00004496"/>
    </source>
</evidence>
<protein>
    <recommendedName>
        <fullName evidence="4">thiopurine S-methyltransferase</fullName>
        <ecNumber evidence="4">2.1.1.67</ecNumber>
    </recommendedName>
</protein>
<dbReference type="Proteomes" id="UP001165289">
    <property type="component" value="Unassembled WGS sequence"/>
</dbReference>
<evidence type="ECO:0000256" key="6">
    <source>
        <dbReference type="ARBA" id="ARBA00022603"/>
    </source>
</evidence>
<dbReference type="EMBL" id="JAKMXF010000022">
    <property type="protein sequence ID" value="KAI6661074.1"/>
    <property type="molecule type" value="Genomic_DNA"/>
</dbReference>
<organism evidence="9 10">
    <name type="scientific">Oopsacas minuta</name>
    <dbReference type="NCBI Taxonomy" id="111878"/>
    <lineage>
        <taxon>Eukaryota</taxon>
        <taxon>Metazoa</taxon>
        <taxon>Porifera</taxon>
        <taxon>Hexactinellida</taxon>
        <taxon>Hexasterophora</taxon>
        <taxon>Lyssacinosida</taxon>
        <taxon>Leucopsacidae</taxon>
        <taxon>Oopsacas</taxon>
    </lineage>
</organism>
<dbReference type="GO" id="GO:0032259">
    <property type="term" value="P:methylation"/>
    <property type="evidence" value="ECO:0007669"/>
    <property type="project" value="UniProtKB-KW"/>
</dbReference>
<name>A0AAV7KL61_9METZ</name>
<comment type="caution">
    <text evidence="9">The sequence shown here is derived from an EMBL/GenBank/DDBJ whole genome shotgun (WGS) entry which is preliminary data.</text>
</comment>
<evidence type="ECO:0000313" key="10">
    <source>
        <dbReference type="Proteomes" id="UP001165289"/>
    </source>
</evidence>
<evidence type="ECO:0000256" key="1">
    <source>
        <dbReference type="ARBA" id="ARBA00000903"/>
    </source>
</evidence>
<dbReference type="GO" id="GO:0008119">
    <property type="term" value="F:thiopurine S-methyltransferase activity"/>
    <property type="evidence" value="ECO:0007669"/>
    <property type="project" value="UniProtKB-EC"/>
</dbReference>
<sequence length="231" mass="26914">MASGISNTFSLEYWENLWNTRKTPWQCEEVRNDVVKYYDQMTDKGELKRILVPLCGKTLEMKFLYERGHEVVGIDLSYKACKEFFQDNKIKFSEKVDEKSGAEHLLISEDLKIKLYQGELFKISKDHIGIFDAILDWNSFIAIDPMEREAYVELQTCLLKPTGRMLLNTFEYPRDEFSGPPCAISISEVEQFYMGKMKVEFLETISEGLESKKAHFKVSKISILIFLLTKL</sequence>
<proteinExistence type="inferred from homology"/>
<gene>
    <name evidence="9" type="ORF">LOD99_13796</name>
</gene>